<accession>A0ABZ1JQV5</accession>
<sequence>MKYRLSRRSVMVGASAAVAAAGVASVPVTARGETTGRSRRRPLPTIVLVHGAWADASSWSGVIGTLQRQGYTVRAIPNMLRGPRTDAAGVRSFLAATDGPVVLVAHSYGGNVITDAAAGLPAVKALVYIAGFVPAEGESLGELASRPVSEPLPELPTVTVPTVLPDGTASSDIYLDPARFREIFAADVPAERAAVLAAVQRPAASEALTGTTQKAAWRDIPSWYLVTQDDQSLSPETQRFMAKRAGASIVEIKSSHAAPVAHPGAVARLITQAARATG</sequence>
<dbReference type="RefSeq" id="WP_328939160.1">
    <property type="nucleotide sequence ID" value="NZ_CP108133.1"/>
</dbReference>
<keyword evidence="4" id="KW-1185">Reference proteome</keyword>
<dbReference type="Pfam" id="PF12697">
    <property type="entry name" value="Abhydrolase_6"/>
    <property type="match status" value="1"/>
</dbReference>
<dbReference type="PANTHER" id="PTHR37017:SF11">
    <property type="entry name" value="ESTERASE_LIPASE_THIOESTERASE DOMAIN-CONTAINING PROTEIN"/>
    <property type="match status" value="1"/>
</dbReference>
<dbReference type="InterPro" id="IPR000073">
    <property type="entry name" value="AB_hydrolase_1"/>
</dbReference>
<organism evidence="3 4">
    <name type="scientific">Streptomyces tauricus</name>
    <dbReference type="NCBI Taxonomy" id="68274"/>
    <lineage>
        <taxon>Bacteria</taxon>
        <taxon>Bacillati</taxon>
        <taxon>Actinomycetota</taxon>
        <taxon>Actinomycetes</taxon>
        <taxon>Kitasatosporales</taxon>
        <taxon>Streptomycetaceae</taxon>
        <taxon>Streptomyces</taxon>
        <taxon>Streptomyces aurantiacus group</taxon>
    </lineage>
</organism>
<proteinExistence type="predicted"/>
<dbReference type="InterPro" id="IPR029058">
    <property type="entry name" value="AB_hydrolase_fold"/>
</dbReference>
<evidence type="ECO:0000313" key="4">
    <source>
        <dbReference type="Proteomes" id="UP001432166"/>
    </source>
</evidence>
<protein>
    <submittedName>
        <fullName evidence="3">Alpha/beta hydrolase</fullName>
    </submittedName>
</protein>
<feature type="signal peptide" evidence="1">
    <location>
        <begin position="1"/>
        <end position="30"/>
    </location>
</feature>
<evidence type="ECO:0000313" key="3">
    <source>
        <dbReference type="EMBL" id="WTP53369.1"/>
    </source>
</evidence>
<dbReference type="SUPFAM" id="SSF53474">
    <property type="entry name" value="alpha/beta-Hydrolases"/>
    <property type="match status" value="1"/>
</dbReference>
<dbReference type="Proteomes" id="UP001432166">
    <property type="component" value="Chromosome"/>
</dbReference>
<gene>
    <name evidence="3" type="ORF">OG288_36670</name>
</gene>
<dbReference type="Gene3D" id="3.40.50.1820">
    <property type="entry name" value="alpha/beta hydrolase"/>
    <property type="match status" value="1"/>
</dbReference>
<evidence type="ECO:0000256" key="1">
    <source>
        <dbReference type="SAM" id="SignalP"/>
    </source>
</evidence>
<feature type="chain" id="PRO_5046056287" evidence="1">
    <location>
        <begin position="31"/>
        <end position="278"/>
    </location>
</feature>
<name>A0ABZ1JQV5_9ACTN</name>
<keyword evidence="3" id="KW-0378">Hydrolase</keyword>
<dbReference type="EMBL" id="CP108133">
    <property type="protein sequence ID" value="WTP53369.1"/>
    <property type="molecule type" value="Genomic_DNA"/>
</dbReference>
<feature type="domain" description="AB hydrolase-1" evidence="2">
    <location>
        <begin position="46"/>
        <end position="268"/>
    </location>
</feature>
<dbReference type="InterPro" id="IPR052897">
    <property type="entry name" value="Sec-Metab_Biosynth_Hydrolase"/>
</dbReference>
<evidence type="ECO:0000259" key="2">
    <source>
        <dbReference type="Pfam" id="PF12697"/>
    </source>
</evidence>
<dbReference type="PROSITE" id="PS51318">
    <property type="entry name" value="TAT"/>
    <property type="match status" value="1"/>
</dbReference>
<dbReference type="InterPro" id="IPR006311">
    <property type="entry name" value="TAT_signal"/>
</dbReference>
<reference evidence="3" key="1">
    <citation type="submission" date="2022-10" db="EMBL/GenBank/DDBJ databases">
        <title>The complete genomes of actinobacterial strains from the NBC collection.</title>
        <authorList>
            <person name="Joergensen T.S."/>
            <person name="Alvarez Arevalo M."/>
            <person name="Sterndorff E.B."/>
            <person name="Faurdal D."/>
            <person name="Vuksanovic O."/>
            <person name="Mourched A.-S."/>
            <person name="Charusanti P."/>
            <person name="Shaw S."/>
            <person name="Blin K."/>
            <person name="Weber T."/>
        </authorList>
    </citation>
    <scope>NUCLEOTIDE SEQUENCE</scope>
    <source>
        <strain evidence="3">NBC_00189</strain>
    </source>
</reference>
<dbReference type="PANTHER" id="PTHR37017">
    <property type="entry name" value="AB HYDROLASE-1 DOMAIN-CONTAINING PROTEIN-RELATED"/>
    <property type="match status" value="1"/>
</dbReference>
<keyword evidence="1" id="KW-0732">Signal</keyword>
<dbReference type="GO" id="GO:0016787">
    <property type="term" value="F:hydrolase activity"/>
    <property type="evidence" value="ECO:0007669"/>
    <property type="project" value="UniProtKB-KW"/>
</dbReference>